<keyword evidence="8 11" id="KW-0333">Golgi apparatus</keyword>
<evidence type="ECO:0000256" key="7">
    <source>
        <dbReference type="ARBA" id="ARBA00022989"/>
    </source>
</evidence>
<evidence type="ECO:0000256" key="11">
    <source>
        <dbReference type="RuleBase" id="RU363063"/>
    </source>
</evidence>
<name>A0A3R7MYM4_PENVA</name>
<evidence type="ECO:0000256" key="5">
    <source>
        <dbReference type="ARBA" id="ARBA00022692"/>
    </source>
</evidence>
<dbReference type="PANTHER" id="PTHR11214">
    <property type="entry name" value="BETA-1,3-N-ACETYLGLUCOSAMINYLTRANSFERASE"/>
    <property type="match status" value="1"/>
</dbReference>
<dbReference type="EC" id="2.4.1.-" evidence="11"/>
<dbReference type="Gene3D" id="3.90.550.50">
    <property type="match status" value="1"/>
</dbReference>
<comment type="subcellular location">
    <subcellularLocation>
        <location evidence="1 11">Golgi apparatus membrane</location>
        <topology evidence="1 11">Single-pass type II membrane protein</topology>
    </subcellularLocation>
</comment>
<evidence type="ECO:0000313" key="12">
    <source>
        <dbReference type="EMBL" id="ROT72836.1"/>
    </source>
</evidence>
<reference evidence="12 13" key="1">
    <citation type="submission" date="2018-04" db="EMBL/GenBank/DDBJ databases">
        <authorList>
            <person name="Zhang X."/>
            <person name="Yuan J."/>
            <person name="Li F."/>
            <person name="Xiang J."/>
        </authorList>
    </citation>
    <scope>NUCLEOTIDE SEQUENCE [LARGE SCALE GENOMIC DNA]</scope>
    <source>
        <tissue evidence="12">Muscle</tissue>
    </source>
</reference>
<keyword evidence="4 12" id="KW-0808">Transferase</keyword>
<comment type="similarity">
    <text evidence="2 11">Belongs to the glycosyltransferase 31 family.</text>
</comment>
<keyword evidence="6" id="KW-0735">Signal-anchor</keyword>
<dbReference type="GO" id="GO:0006493">
    <property type="term" value="P:protein O-linked glycosylation"/>
    <property type="evidence" value="ECO:0007669"/>
    <property type="project" value="TreeGrafter"/>
</dbReference>
<dbReference type="FunFam" id="3.90.550.50:FF:000001">
    <property type="entry name" value="Hexosyltransferase"/>
    <property type="match status" value="1"/>
</dbReference>
<keyword evidence="3 11" id="KW-0328">Glycosyltransferase</keyword>
<evidence type="ECO:0000256" key="3">
    <source>
        <dbReference type="ARBA" id="ARBA00022676"/>
    </source>
</evidence>
<evidence type="ECO:0000256" key="10">
    <source>
        <dbReference type="ARBA" id="ARBA00023180"/>
    </source>
</evidence>
<reference evidence="12 13" key="2">
    <citation type="submission" date="2019-01" db="EMBL/GenBank/DDBJ databases">
        <title>The decoding of complex shrimp genome reveals the adaptation for benthos swimmer, frequently molting mechanism and breeding impact on genome.</title>
        <authorList>
            <person name="Sun Y."/>
            <person name="Gao Y."/>
            <person name="Yu Y."/>
        </authorList>
    </citation>
    <scope>NUCLEOTIDE SEQUENCE [LARGE SCALE GENOMIC DNA]</scope>
    <source>
        <tissue evidence="12">Muscle</tissue>
    </source>
</reference>
<gene>
    <name evidence="12" type="ORF">C7M84_008758</name>
</gene>
<keyword evidence="10" id="KW-0325">Glycoprotein</keyword>
<dbReference type="InterPro" id="IPR002659">
    <property type="entry name" value="Glyco_trans_31"/>
</dbReference>
<evidence type="ECO:0000256" key="1">
    <source>
        <dbReference type="ARBA" id="ARBA00004323"/>
    </source>
</evidence>
<dbReference type="GO" id="GO:0000139">
    <property type="term" value="C:Golgi membrane"/>
    <property type="evidence" value="ECO:0007669"/>
    <property type="project" value="UniProtKB-SubCell"/>
</dbReference>
<keyword evidence="5" id="KW-0812">Transmembrane</keyword>
<evidence type="ECO:0000256" key="8">
    <source>
        <dbReference type="ARBA" id="ARBA00023034"/>
    </source>
</evidence>
<keyword evidence="9" id="KW-0472">Membrane</keyword>
<evidence type="ECO:0000256" key="2">
    <source>
        <dbReference type="ARBA" id="ARBA00008661"/>
    </source>
</evidence>
<comment type="caution">
    <text evidence="12">The sequence shown here is derived from an EMBL/GenBank/DDBJ whole genome shotgun (WGS) entry which is preliminary data.</text>
</comment>
<protein>
    <recommendedName>
        <fullName evidence="11">Hexosyltransferase</fullName>
        <ecNumber evidence="11">2.4.1.-</ecNumber>
    </recommendedName>
</protein>
<dbReference type="GO" id="GO:0016758">
    <property type="term" value="F:hexosyltransferase activity"/>
    <property type="evidence" value="ECO:0007669"/>
    <property type="project" value="InterPro"/>
</dbReference>
<evidence type="ECO:0000256" key="6">
    <source>
        <dbReference type="ARBA" id="ARBA00022968"/>
    </source>
</evidence>
<proteinExistence type="inferred from homology"/>
<keyword evidence="7" id="KW-1133">Transmembrane helix</keyword>
<keyword evidence="13" id="KW-1185">Reference proteome</keyword>
<dbReference type="PANTHER" id="PTHR11214:SF379">
    <property type="entry name" value="HEXOSYLTRANSFERASE-RELATED"/>
    <property type="match status" value="1"/>
</dbReference>
<dbReference type="EMBL" id="QCYY01002104">
    <property type="protein sequence ID" value="ROT72836.1"/>
    <property type="molecule type" value="Genomic_DNA"/>
</dbReference>
<organism evidence="12 13">
    <name type="scientific">Penaeus vannamei</name>
    <name type="common">Whiteleg shrimp</name>
    <name type="synonym">Litopenaeus vannamei</name>
    <dbReference type="NCBI Taxonomy" id="6689"/>
    <lineage>
        <taxon>Eukaryota</taxon>
        <taxon>Metazoa</taxon>
        <taxon>Ecdysozoa</taxon>
        <taxon>Arthropoda</taxon>
        <taxon>Crustacea</taxon>
        <taxon>Multicrustacea</taxon>
        <taxon>Malacostraca</taxon>
        <taxon>Eumalacostraca</taxon>
        <taxon>Eucarida</taxon>
        <taxon>Decapoda</taxon>
        <taxon>Dendrobranchiata</taxon>
        <taxon>Penaeoidea</taxon>
        <taxon>Penaeidae</taxon>
        <taxon>Penaeus</taxon>
    </lineage>
</organism>
<evidence type="ECO:0000313" key="13">
    <source>
        <dbReference type="Proteomes" id="UP000283509"/>
    </source>
</evidence>
<dbReference type="AlphaFoldDB" id="A0A3R7MYM4"/>
<accession>A0A3R7MYM4</accession>
<dbReference type="OrthoDB" id="6346435at2759"/>
<dbReference type="Proteomes" id="UP000283509">
    <property type="component" value="Unassembled WGS sequence"/>
</dbReference>
<sequence>MPRRVLLRRVLPVVLAAAAMAFLALQGVFDLVPVPHAPSSLALDLHALERDAGRASRNATPPDDFPFEFLINEPEFCRSKEDLDVINFVGVAPWEKSARERIRRLWGNSTWRSVSGFSTVFLVGTTEEEGVMEAVQKESQVFRDIIQVSFRDTYDNLTLKTLSGFHWVDRYCPNPTWVLKSDADVVVNVFELKDFLTQYDERTNGTRHQLICKRRHSLSPCRKSCRHKKWQVSWEEYPHPRYPSYCQGPGYIIPRRLVGTIYRAANKTHPFRMEDVYYTGILADKLGITKLSIAHRFPWRPRAWQDSFVTTDIMILELDKGVGRGASTLVWSNILHNRGFKDESCANVTGNYKVPGLPSAS</sequence>
<evidence type="ECO:0000256" key="4">
    <source>
        <dbReference type="ARBA" id="ARBA00022679"/>
    </source>
</evidence>
<dbReference type="Pfam" id="PF01762">
    <property type="entry name" value="Galactosyl_T"/>
    <property type="match status" value="1"/>
</dbReference>
<evidence type="ECO:0000256" key="9">
    <source>
        <dbReference type="ARBA" id="ARBA00023136"/>
    </source>
</evidence>